<feature type="signal peptide" evidence="1">
    <location>
        <begin position="1"/>
        <end position="17"/>
    </location>
</feature>
<accession>T1GQC9</accession>
<keyword evidence="1" id="KW-0732">Signal</keyword>
<feature type="chain" id="PRO_5004577601" evidence="1">
    <location>
        <begin position="18"/>
        <end position="284"/>
    </location>
</feature>
<reference evidence="3" key="1">
    <citation type="submission" date="2013-02" db="EMBL/GenBank/DDBJ databases">
        <authorList>
            <person name="Hughes D."/>
        </authorList>
    </citation>
    <scope>NUCLEOTIDE SEQUENCE</scope>
    <source>
        <strain>Durham</strain>
        <strain evidence="3">NC isolate 2 -- Noor lab</strain>
    </source>
</reference>
<proteinExistence type="predicted"/>
<dbReference type="AlphaFoldDB" id="T1GQC9"/>
<reference evidence="2" key="2">
    <citation type="submission" date="2015-06" db="UniProtKB">
        <authorList>
            <consortium name="EnsemblMetazoa"/>
        </authorList>
    </citation>
    <scope>IDENTIFICATION</scope>
</reference>
<name>T1GQC9_MEGSC</name>
<dbReference type="HOGENOM" id="CLU_981032_0_0_1"/>
<evidence type="ECO:0000313" key="2">
    <source>
        <dbReference type="EnsemblMetazoa" id="MESCA005833-PA"/>
    </source>
</evidence>
<dbReference type="EnsemblMetazoa" id="MESCA005833-RA">
    <property type="protein sequence ID" value="MESCA005833-PA"/>
    <property type="gene ID" value="MESCA005833"/>
</dbReference>
<evidence type="ECO:0000313" key="3">
    <source>
        <dbReference type="Proteomes" id="UP000015102"/>
    </source>
</evidence>
<dbReference type="Proteomes" id="UP000015102">
    <property type="component" value="Unassembled WGS sequence"/>
</dbReference>
<dbReference type="EMBL" id="CAQQ02394341">
    <property type="status" value="NOT_ANNOTATED_CDS"/>
    <property type="molecule type" value="Genomic_DNA"/>
</dbReference>
<evidence type="ECO:0000256" key="1">
    <source>
        <dbReference type="SAM" id="SignalP"/>
    </source>
</evidence>
<organism evidence="2 3">
    <name type="scientific">Megaselia scalaris</name>
    <name type="common">Humpbacked fly</name>
    <name type="synonym">Phora scalaris</name>
    <dbReference type="NCBI Taxonomy" id="36166"/>
    <lineage>
        <taxon>Eukaryota</taxon>
        <taxon>Metazoa</taxon>
        <taxon>Ecdysozoa</taxon>
        <taxon>Arthropoda</taxon>
        <taxon>Hexapoda</taxon>
        <taxon>Insecta</taxon>
        <taxon>Pterygota</taxon>
        <taxon>Neoptera</taxon>
        <taxon>Endopterygota</taxon>
        <taxon>Diptera</taxon>
        <taxon>Brachycera</taxon>
        <taxon>Muscomorpha</taxon>
        <taxon>Platypezoidea</taxon>
        <taxon>Phoridae</taxon>
        <taxon>Megaseliini</taxon>
        <taxon>Megaselia</taxon>
    </lineage>
</organism>
<sequence>MKFALIFLIFLIPISTASNGAYFQYVGTYNTFLYSNDMKVISSTIDLTKLEDIYKSAKRSKEHRDLKAFLELEEILNKIFKIANSNHENYSSNNFQQIPVNNLNYKVRDALNDAQLLQESLENLWRDSFQKVFNKSRYMFDLMNGKHLLNFSAYISEEGGTLKLITRQFIPHQVTGDLYKIAYLMRKNSENCYSVSRIVDQSVRYLMVIQKSADLKEHFMKIKEIGDCHIMNRTLLCDPRDGTFDEKSNLSKCLKDLYKKEENYEQFCEFTLPNYNSTNCIEHE</sequence>
<protein>
    <submittedName>
        <fullName evidence="2">Uncharacterized protein</fullName>
    </submittedName>
</protein>
<keyword evidence="3" id="KW-1185">Reference proteome</keyword>